<feature type="compositionally biased region" description="Low complexity" evidence="1">
    <location>
        <begin position="86"/>
        <end position="99"/>
    </location>
</feature>
<protein>
    <submittedName>
        <fullName evidence="2">Uncharacterized protein</fullName>
    </submittedName>
</protein>
<gene>
    <name evidence="2" type="ORF">M437DRAFT_84693</name>
</gene>
<dbReference type="RefSeq" id="XP_040879374.1">
    <property type="nucleotide sequence ID" value="XM_041028147.1"/>
</dbReference>
<sequence>MAQKGNPWNLAPPSFHLAVVADTPPKTTPQLQRPLGPPPSSNSTRNRIQISSSFTTDAEHLHEQVHDTKTGETKTVTHDTPHETSHTTTITTNPYTVETNGVEQKTKQGDSITLDIEPSHCPATVGYDTSQL</sequence>
<feature type="compositionally biased region" description="Basic and acidic residues" evidence="1">
    <location>
        <begin position="57"/>
        <end position="85"/>
    </location>
</feature>
<dbReference type="Proteomes" id="UP000030672">
    <property type="component" value="Unassembled WGS sequence"/>
</dbReference>
<reference evidence="2 3" key="1">
    <citation type="journal article" date="2014" name="BMC Genomics">
        <title>Genome sequencing of four Aureobasidium pullulans varieties: biotechnological potential, stress tolerance, and description of new species.</title>
        <authorList>
            <person name="Gostin Ar C."/>
            <person name="Ohm R.A."/>
            <person name="Kogej T."/>
            <person name="Sonjak S."/>
            <person name="Turk M."/>
            <person name="Zajc J."/>
            <person name="Zalar P."/>
            <person name="Grube M."/>
            <person name="Sun H."/>
            <person name="Han J."/>
            <person name="Sharma A."/>
            <person name="Chiniquy J."/>
            <person name="Ngan C.Y."/>
            <person name="Lipzen A."/>
            <person name="Barry K."/>
            <person name="Grigoriev I.V."/>
            <person name="Gunde-Cimerman N."/>
        </authorList>
    </citation>
    <scope>NUCLEOTIDE SEQUENCE [LARGE SCALE GENOMIC DNA]</scope>
    <source>
        <strain evidence="2 3">CBS 110374</strain>
    </source>
</reference>
<feature type="region of interest" description="Disordered" evidence="1">
    <location>
        <begin position="1"/>
        <end position="132"/>
    </location>
</feature>
<organism evidence="2 3">
    <name type="scientific">Aureobasidium melanogenum (strain CBS 110374)</name>
    <name type="common">Aureobasidium pullulans var. melanogenum</name>
    <dbReference type="NCBI Taxonomy" id="1043003"/>
    <lineage>
        <taxon>Eukaryota</taxon>
        <taxon>Fungi</taxon>
        <taxon>Dikarya</taxon>
        <taxon>Ascomycota</taxon>
        <taxon>Pezizomycotina</taxon>
        <taxon>Dothideomycetes</taxon>
        <taxon>Dothideomycetidae</taxon>
        <taxon>Dothideales</taxon>
        <taxon>Saccotheciaceae</taxon>
        <taxon>Aureobasidium</taxon>
    </lineage>
</organism>
<proteinExistence type="predicted"/>
<dbReference type="AlphaFoldDB" id="A0A074WIU0"/>
<feature type="compositionally biased region" description="Polar residues" evidence="1">
    <location>
        <begin position="41"/>
        <end position="56"/>
    </location>
</feature>
<dbReference type="HOGENOM" id="CLU_1916657_0_0_1"/>
<evidence type="ECO:0000313" key="3">
    <source>
        <dbReference type="Proteomes" id="UP000030672"/>
    </source>
</evidence>
<evidence type="ECO:0000313" key="2">
    <source>
        <dbReference type="EMBL" id="KEQ62351.1"/>
    </source>
</evidence>
<evidence type="ECO:0000256" key="1">
    <source>
        <dbReference type="SAM" id="MobiDB-lite"/>
    </source>
</evidence>
<keyword evidence="3" id="KW-1185">Reference proteome</keyword>
<dbReference type="GeneID" id="63921520"/>
<name>A0A074WIU0_AURM1</name>
<dbReference type="EMBL" id="KL584834">
    <property type="protein sequence ID" value="KEQ62351.1"/>
    <property type="molecule type" value="Genomic_DNA"/>
</dbReference>
<accession>A0A074WIU0</accession>